<name>A0A5K7XCR2_9BACT</name>
<dbReference type="InterPro" id="IPR027417">
    <property type="entry name" value="P-loop_NTPase"/>
</dbReference>
<feature type="region of interest" description="Disordered" evidence="1">
    <location>
        <begin position="468"/>
        <end position="513"/>
    </location>
</feature>
<dbReference type="InterPro" id="IPR051162">
    <property type="entry name" value="T4SS_component"/>
</dbReference>
<feature type="domain" description="TraD/TraG TraM recognition site" evidence="2">
    <location>
        <begin position="298"/>
        <end position="391"/>
    </location>
</feature>
<evidence type="ECO:0000256" key="1">
    <source>
        <dbReference type="SAM" id="MobiDB-lite"/>
    </source>
</evidence>
<dbReference type="PANTHER" id="PTHR30121:SF6">
    <property type="entry name" value="SLR6007 PROTEIN"/>
    <property type="match status" value="1"/>
</dbReference>
<gene>
    <name evidence="3" type="ORF">PLANPX_3777</name>
</gene>
<dbReference type="AlphaFoldDB" id="A0A5K7XCR2"/>
<evidence type="ECO:0000259" key="2">
    <source>
        <dbReference type="Pfam" id="PF12696"/>
    </source>
</evidence>
<keyword evidence="4" id="KW-1185">Reference proteome</keyword>
<organism evidence="3 4">
    <name type="scientific">Lacipirellula parvula</name>
    <dbReference type="NCBI Taxonomy" id="2650471"/>
    <lineage>
        <taxon>Bacteria</taxon>
        <taxon>Pseudomonadati</taxon>
        <taxon>Planctomycetota</taxon>
        <taxon>Planctomycetia</taxon>
        <taxon>Pirellulales</taxon>
        <taxon>Lacipirellulaceae</taxon>
        <taxon>Lacipirellula</taxon>
    </lineage>
</organism>
<feature type="compositionally biased region" description="Basic and acidic residues" evidence="1">
    <location>
        <begin position="497"/>
        <end position="506"/>
    </location>
</feature>
<dbReference type="KEGG" id="lpav:PLANPX_3777"/>
<protein>
    <recommendedName>
        <fullName evidence="2">TraD/TraG TraM recognition site domain-containing protein</fullName>
    </recommendedName>
</protein>
<evidence type="ECO:0000313" key="3">
    <source>
        <dbReference type="EMBL" id="BBO34165.1"/>
    </source>
</evidence>
<reference evidence="4" key="1">
    <citation type="submission" date="2019-10" db="EMBL/GenBank/DDBJ databases">
        <title>Lacipirellula parvula gen. nov., sp. nov., representing a lineage of planctomycetes widespread in freshwater anoxic habitats, and description of the family Lacipirellulaceae.</title>
        <authorList>
            <person name="Dedysh S.N."/>
            <person name="Kulichevskaya I.S."/>
            <person name="Beletsky A.V."/>
            <person name="Rakitin A.L."/>
            <person name="Mardanov A.V."/>
            <person name="Ivanova A.A."/>
            <person name="Saltykova V.X."/>
            <person name="Rijpstra W.I.C."/>
            <person name="Sinninghe Damste J.S."/>
            <person name="Ravin N.V."/>
        </authorList>
    </citation>
    <scope>NUCLEOTIDE SEQUENCE [LARGE SCALE GENOMIC DNA]</scope>
    <source>
        <strain evidence="4">PX69</strain>
    </source>
</reference>
<dbReference type="EMBL" id="AP021861">
    <property type="protein sequence ID" value="BBO34165.1"/>
    <property type="molecule type" value="Genomic_DNA"/>
</dbReference>
<evidence type="ECO:0000313" key="4">
    <source>
        <dbReference type="Proteomes" id="UP000326837"/>
    </source>
</evidence>
<dbReference type="Pfam" id="PF12696">
    <property type="entry name" value="TraG-D_C"/>
    <property type="match status" value="1"/>
</dbReference>
<dbReference type="Gene3D" id="3.40.50.300">
    <property type="entry name" value="P-loop containing nucleotide triphosphate hydrolases"/>
    <property type="match status" value="1"/>
</dbReference>
<accession>A0A5K7XCR2</accession>
<dbReference type="InterPro" id="IPR032689">
    <property type="entry name" value="TraG-D_C"/>
</dbReference>
<dbReference type="CDD" id="cd01127">
    <property type="entry name" value="TrwB_TraG_TraD_VirD4"/>
    <property type="match status" value="2"/>
</dbReference>
<dbReference type="Proteomes" id="UP000326837">
    <property type="component" value="Chromosome"/>
</dbReference>
<sequence>MLYRETLAPEQTLWQRIQSHKESSTRIDQRRSITFGIDPKTNAVISVPAQLFYNGHAVIFGSTGSGKTTGTLLPAVLQFIRGHRDITGAWAPKNPVFVFDLKGDNGFFHAVKRAAENDNRSFRHLSCEPGNGYYFLDPFEFISPKSTSALTLASDWIRSLGLDNGIVYGGQYFTAQNFVLLKQAFKDMLRVGGQLSIGTLAIQLARRAREKGNADAKHISLCLDTLAEYPQINLSAHAAMPSQRIDFADAIEKGDVVYFHLELNQTATSLREVAAIALTTLIQAAKLRRRKGLPKKSIHVVVDEFFHIAGKAFGDLLSTCRAWGIQFVLATQYLTQLKTHDRDLPDGVLTNTAIKQFYSGATPEEIEFLRDESGKARDLKYGKTTSRKGDGYSTSETDGWFLDEDAIRAVSDEKMHSVLLVNDGLTYGPGTRTRICRALYPILIIEHLRFDNEPLPNYPNGDLADLRPWNTADASPPSSAKSKASKRTFTDEELLRDDELQSRMESLHTALTA</sequence>
<proteinExistence type="predicted"/>
<dbReference type="SUPFAM" id="SSF52540">
    <property type="entry name" value="P-loop containing nucleoside triphosphate hydrolases"/>
    <property type="match status" value="1"/>
</dbReference>
<dbReference type="RefSeq" id="WP_152099797.1">
    <property type="nucleotide sequence ID" value="NZ_AP021861.1"/>
</dbReference>
<dbReference type="PANTHER" id="PTHR30121">
    <property type="entry name" value="UNCHARACTERIZED PROTEIN YJGR-RELATED"/>
    <property type="match status" value="1"/>
</dbReference>